<keyword evidence="1" id="KW-0343">GTPase activation</keyword>
<feature type="region of interest" description="Disordered" evidence="2">
    <location>
        <begin position="1605"/>
        <end position="1640"/>
    </location>
</feature>
<comment type="caution">
    <text evidence="4">The sequence shown here is derived from an EMBL/GenBank/DDBJ whole genome shotgun (WGS) entry which is preliminary data.</text>
</comment>
<evidence type="ECO:0000256" key="2">
    <source>
        <dbReference type="SAM" id="MobiDB-lite"/>
    </source>
</evidence>
<dbReference type="Gene3D" id="3.40.50.11210">
    <property type="entry name" value="Rap/Ran-GAP"/>
    <property type="match status" value="1"/>
</dbReference>
<dbReference type="GO" id="GO:0070685">
    <property type="term" value="C:macropinocytic cup"/>
    <property type="evidence" value="ECO:0000314"/>
    <property type="project" value="dictyBase"/>
</dbReference>
<dbReference type="GO" id="GO:1905301">
    <property type="term" value="P:regulation of macropinocytosis"/>
    <property type="evidence" value="ECO:0000315"/>
    <property type="project" value="dictyBase"/>
</dbReference>
<dbReference type="Pfam" id="PF02145">
    <property type="entry name" value="Rap_GAP"/>
    <property type="match status" value="1"/>
</dbReference>
<reference evidence="4 5" key="1">
    <citation type="journal article" date="2005" name="Nature">
        <title>The genome of the social amoeba Dictyostelium discoideum.</title>
        <authorList>
            <consortium name="The Dictyostelium discoideum Sequencing Consortium"/>
            <person name="Eichinger L."/>
            <person name="Pachebat J.A."/>
            <person name="Glockner G."/>
            <person name="Rajandream M.A."/>
            <person name="Sucgang R."/>
            <person name="Berriman M."/>
            <person name="Song J."/>
            <person name="Olsen R."/>
            <person name="Szafranski K."/>
            <person name="Xu Q."/>
            <person name="Tunggal B."/>
            <person name="Kummerfeld S."/>
            <person name="Madera M."/>
            <person name="Konfortov B.A."/>
            <person name="Rivero F."/>
            <person name="Bankier A.T."/>
            <person name="Lehmann R."/>
            <person name="Hamlin N."/>
            <person name="Davies R."/>
            <person name="Gaudet P."/>
            <person name="Fey P."/>
            <person name="Pilcher K."/>
            <person name="Chen G."/>
            <person name="Saunders D."/>
            <person name="Sodergren E."/>
            <person name="Davis P."/>
            <person name="Kerhornou A."/>
            <person name="Nie X."/>
            <person name="Hall N."/>
            <person name="Anjard C."/>
            <person name="Hemphill L."/>
            <person name="Bason N."/>
            <person name="Farbrother P."/>
            <person name="Desany B."/>
            <person name="Just E."/>
            <person name="Morio T."/>
            <person name="Rost R."/>
            <person name="Churcher C."/>
            <person name="Cooper J."/>
            <person name="Haydock S."/>
            <person name="van Driessche N."/>
            <person name="Cronin A."/>
            <person name="Goodhead I."/>
            <person name="Muzny D."/>
            <person name="Mourier T."/>
            <person name="Pain A."/>
            <person name="Lu M."/>
            <person name="Harper D."/>
            <person name="Lindsay R."/>
            <person name="Hauser H."/>
            <person name="James K."/>
            <person name="Quiles M."/>
            <person name="Madan Babu M."/>
            <person name="Saito T."/>
            <person name="Buchrieser C."/>
            <person name="Wardroper A."/>
            <person name="Felder M."/>
            <person name="Thangavelu M."/>
            <person name="Johnson D."/>
            <person name="Knights A."/>
            <person name="Loulseged H."/>
            <person name="Mungall K."/>
            <person name="Oliver K."/>
            <person name="Price C."/>
            <person name="Quail M.A."/>
            <person name="Urushihara H."/>
            <person name="Hernandez J."/>
            <person name="Rabbinowitsch E."/>
            <person name="Steffen D."/>
            <person name="Sanders M."/>
            <person name="Ma J."/>
            <person name="Kohara Y."/>
            <person name="Sharp S."/>
            <person name="Simmonds M."/>
            <person name="Spiegler S."/>
            <person name="Tivey A."/>
            <person name="Sugano S."/>
            <person name="White B."/>
            <person name="Walker D."/>
            <person name="Woodward J."/>
            <person name="Winckler T."/>
            <person name="Tanaka Y."/>
            <person name="Shaulsky G."/>
            <person name="Schleicher M."/>
            <person name="Weinstock G."/>
            <person name="Rosenthal A."/>
            <person name="Cox E.C."/>
            <person name="Chisholm R.L."/>
            <person name="Gibbs R."/>
            <person name="Loomis W.F."/>
            <person name="Platzer M."/>
            <person name="Kay R.R."/>
            <person name="Williams J."/>
            <person name="Dear P.H."/>
            <person name="Noegel A.A."/>
            <person name="Barrell B."/>
            <person name="Kuspa A."/>
        </authorList>
    </citation>
    <scope>NUCLEOTIDE SEQUENCE [LARGE SCALE GENOMIC DNA]</scope>
    <source>
        <strain evidence="4 5">AX4</strain>
    </source>
</reference>
<evidence type="ECO:0000256" key="1">
    <source>
        <dbReference type="ARBA" id="ARBA00022468"/>
    </source>
</evidence>
<dbReference type="HOGENOM" id="CLU_242873_0_0_1"/>
<feature type="region of interest" description="Disordered" evidence="2">
    <location>
        <begin position="1"/>
        <end position="37"/>
    </location>
</feature>
<dbReference type="PANTHER" id="PTHR10063:SF11">
    <property type="entry name" value="RHO GTPASE-ACTIVATING PROTEIN CG5521-RELATED"/>
    <property type="match status" value="1"/>
</dbReference>
<name>Q54P30_DICDI</name>
<dbReference type="FunFam" id="3.40.50.11210:FF:000001">
    <property type="entry name" value="Ral GTPase-activating protein subunit alpha-1 isoform 1"/>
    <property type="match status" value="1"/>
</dbReference>
<sequence>MSSTANNSQSSQSPVAMSLPIPSSSSSSSSSEKTKEKEKAKKKLAVFLDINLDSFKRFKGLSSFIANSDENEIDKVFKENSYQVYQTMLSTFSSYELGTYKGKHSYAEKEVLKLMELLKRILIHLEGFVKKGWQVKSIVNVLEKMLGIENVQTLRMSGFSVLLIFLEVMEKPDKYKLELFSSVIDFTPFTADYTNKIIFSRKVFSAASEMKRFIVMQSTEQPTKEDSTKLFEQIFIHTDKKLNTNNNNTNNNNNNNVNVNNVNVNNNNNNNNNINSFNFWFELIKTYYLPVLYPSICKQNGLLTPEDTTGFISNCPYELQVVVINYLCNWVTNYKQIKEYFFNNNSSDSSSSSTFSTFALNQNNQNNPTALTNIVVPGKGNISILLEIFKQSCRLPLKYYEVIKKSIQTFKYLFLENTKDLEFGEDLPIYQTFILNEMLHVFEAESQNFEKEREAIGTYIIDCVYKYLIEHYHSMTNELKEISLLAMLQGTVTLLRKSNPNKSVSVSLEQSIVSTTLYGWIKSKEINNKKLWEQFHQQFEEIYHRPEVIRQIKSKLLQVTLVLKELIYPLSQRLITKKLKDIRNTAKGGEPKSLDHQEVPSEISQDPAIHQNIQWDVETCKAIWHCLLDLFRNLSKIKEPTIHEMATQIIVDIVDLFIRTEQEVEFSDYLDENKPKHLSLINIFGSRLFDTCQLDSKYTKGKVLALGCLCRLVCRHHPQYPISVLSHFYSVINAAMVSPSSNGIDLSWSIILNSSNIFNLSIPGANILIPTYLYKIKVILTLKGEITIPLEVRKKCIVIINSLIFYPNQFPNMDIYNQREVKGKLLGNDLTMSEMKKDIVEILSVTLKSDKSSENKVICVWGLSVFLMEEFNCNFNQDLVNEIVDEITNHTTSIDTTVARAALDSLSSIGLIFKKLSKSTIQKILVSLCTSILRVLPEIEAATSSVAEITIASHFHCLLDWISLDNSIFDDSSYAEFRGLMFRCIEEGLGLKDEMWSSNSFSNILKQEAAAAAANALNAGGDSKDHIKGVTKNLTIKKNVISKINDKFRDSGDKSTNTSTNQEEEETTKFVVIHDACETLLNHCLNFTHNFPSKQGAEFISSMIDEEDDKTLFDENDEQQSSSSQINASPPTNISTLPLFCVLNENALISVVEIPKPNGSGSYARLFIRDATGKYVWNFDCDYDLENQIKQSPLPSLLEGTNSNLMVLDSNQNSYHLINKYSNDLTVKPVEKDEKLNKLLENLSVEHPECLPSQGKFLNQPLNCLKANLVDIFTKNQNELNAFIQREDSLNTQEKYALPPIGSTWNAQIPDKAKSIVSQSCRLLLSYLGFLDVNIYTNTLRQLESTNKLSRALTQLDITPGREILKIGVIYTCEGQDDQKEILRNDQTKQYNSQGGANAHTSNLYRQFVDGLGWPVELAQHQGYMGGLDRKKTTGVYAPYYATPSVEAIFHDITLMPTNPTDSQQIHKKRHVGNDIVNIIWSEHIRDYNSTTITSQFNDALVIVYPLPNGLFRIQIYRKESKVPLFGPLIHGMAVNKELLPLLVRQTAINAYRYVRHNTPNYSKPYVLRKFRIKEIVDRYSSDRNYVDYIHSVASGSSNFPITAPITSGPSSATTSSPSSPSSLTPSTTPPSTIGIPSPI</sequence>
<dbReference type="GO" id="GO:0005737">
    <property type="term" value="C:cytoplasm"/>
    <property type="evidence" value="ECO:0000318"/>
    <property type="project" value="GO_Central"/>
</dbReference>
<dbReference type="Proteomes" id="UP000002195">
    <property type="component" value="Unassembled WGS sequence"/>
</dbReference>
<dbReference type="GeneID" id="8624798"/>
<dbReference type="SUPFAM" id="SSF111347">
    <property type="entry name" value="Rap/Ran-GAP"/>
    <property type="match status" value="1"/>
</dbReference>
<organism evidence="4 5">
    <name type="scientific">Dictyostelium discoideum</name>
    <name type="common">Social amoeba</name>
    <dbReference type="NCBI Taxonomy" id="44689"/>
    <lineage>
        <taxon>Eukaryota</taxon>
        <taxon>Amoebozoa</taxon>
        <taxon>Evosea</taxon>
        <taxon>Eumycetozoa</taxon>
        <taxon>Dictyostelia</taxon>
        <taxon>Dictyosteliales</taxon>
        <taxon>Dictyosteliaceae</taxon>
        <taxon>Dictyostelium</taxon>
    </lineage>
</organism>
<evidence type="ECO:0000313" key="5">
    <source>
        <dbReference type="Proteomes" id="UP000002195"/>
    </source>
</evidence>
<dbReference type="eggNOG" id="KOG3686">
    <property type="taxonomic scope" value="Eukaryota"/>
</dbReference>
<dbReference type="InterPro" id="IPR000331">
    <property type="entry name" value="Rap/Ran_GAP_dom"/>
</dbReference>
<dbReference type="GO" id="GO:0005096">
    <property type="term" value="F:GTPase activator activity"/>
    <property type="evidence" value="ECO:0000314"/>
    <property type="project" value="dictyBase"/>
</dbReference>
<dbReference type="PaxDb" id="44689-DDB0233729"/>
<dbReference type="EMBL" id="AAFI02000071">
    <property type="protein sequence ID" value="EAL65065.1"/>
    <property type="molecule type" value="Genomic_DNA"/>
</dbReference>
<dbReference type="KEGG" id="ddi:DDB_G0284825"/>
<dbReference type="AlphaFoldDB" id="Q54P30"/>
<dbReference type="VEuPathDB" id="AmoebaDB:DDB_G0284825"/>
<protein>
    <submittedName>
        <fullName evidence="4">RapGAP/RanGAP domain-containing protein</fullName>
    </submittedName>
</protein>
<dbReference type="SMR" id="Q54P30"/>
<dbReference type="GO" id="GO:0032991">
    <property type="term" value="C:protein-containing complex"/>
    <property type="evidence" value="ECO:0000314"/>
    <property type="project" value="dictyBase"/>
</dbReference>
<feature type="domain" description="Rap-GAP" evidence="3">
    <location>
        <begin position="1353"/>
        <end position="1576"/>
    </location>
</feature>
<dbReference type="InParanoid" id="Q54P30"/>
<dbReference type="GO" id="GO:0005886">
    <property type="term" value="C:plasma membrane"/>
    <property type="evidence" value="ECO:0000314"/>
    <property type="project" value="dictyBase"/>
</dbReference>
<dbReference type="dictyBase" id="DDB_G0284825"/>
<keyword evidence="5" id="KW-1185">Reference proteome</keyword>
<gene>
    <name evidence="4" type="ORF">DDB_G0284825</name>
</gene>
<dbReference type="Reactome" id="R-DDI-9013407">
    <property type="pathway name" value="RHOH GTPase cycle"/>
</dbReference>
<dbReference type="GO" id="GO:0005634">
    <property type="term" value="C:nucleus"/>
    <property type="evidence" value="ECO:0007669"/>
    <property type="project" value="InterPro"/>
</dbReference>
<dbReference type="InterPro" id="IPR027107">
    <property type="entry name" value="Tuberin/Ral-act_asu"/>
</dbReference>
<dbReference type="RefSeq" id="XP_638428.1">
    <property type="nucleotide sequence ID" value="XM_633336.1"/>
</dbReference>
<dbReference type="PANTHER" id="PTHR10063">
    <property type="entry name" value="TUBERIN"/>
    <property type="match status" value="1"/>
</dbReference>
<evidence type="ECO:0000313" key="4">
    <source>
        <dbReference type="EMBL" id="EAL65065.1"/>
    </source>
</evidence>
<evidence type="ECO:0000259" key="3">
    <source>
        <dbReference type="PROSITE" id="PS50085"/>
    </source>
</evidence>
<dbReference type="GO" id="GO:0051056">
    <property type="term" value="P:regulation of small GTPase mediated signal transduction"/>
    <property type="evidence" value="ECO:0007669"/>
    <property type="project" value="InterPro"/>
</dbReference>
<dbReference type="InterPro" id="IPR016024">
    <property type="entry name" value="ARM-type_fold"/>
</dbReference>
<feature type="compositionally biased region" description="Low complexity" evidence="2">
    <location>
        <begin position="1"/>
        <end position="13"/>
    </location>
</feature>
<dbReference type="GlyGen" id="Q54P30">
    <property type="glycosylation" value="1 site"/>
</dbReference>
<dbReference type="GO" id="GO:0007264">
    <property type="term" value="P:small GTPase-mediated signal transduction"/>
    <property type="evidence" value="ECO:0000314"/>
    <property type="project" value="dictyBase"/>
</dbReference>
<accession>Q54P30</accession>
<dbReference type="PhylomeDB" id="Q54P30"/>
<dbReference type="OMA" id="RHHPQYP"/>
<dbReference type="SUPFAM" id="SSF48371">
    <property type="entry name" value="ARM repeat"/>
    <property type="match status" value="1"/>
</dbReference>
<proteinExistence type="predicted"/>
<dbReference type="InterPro" id="IPR035974">
    <property type="entry name" value="Rap/Ran-GAP_sf"/>
</dbReference>
<dbReference type="FunCoup" id="Q54P30">
    <property type="interactions" value="174"/>
</dbReference>
<dbReference type="PROSITE" id="PS50085">
    <property type="entry name" value="RAPGAP"/>
    <property type="match status" value="1"/>
</dbReference>